<protein>
    <submittedName>
        <fullName evidence="1">Uncharacterized protein</fullName>
    </submittedName>
</protein>
<dbReference type="AlphaFoldDB" id="A0A9Q0MHZ1"/>
<reference evidence="1" key="1">
    <citation type="submission" date="2022-07" db="EMBL/GenBank/DDBJ databases">
        <authorList>
            <person name="Trinca V."/>
            <person name="Uliana J.V.C."/>
            <person name="Torres T.T."/>
            <person name="Ward R.J."/>
            <person name="Monesi N."/>
        </authorList>
    </citation>
    <scope>NUCLEOTIDE SEQUENCE</scope>
    <source>
        <strain evidence="1">HSMRA1968</strain>
        <tissue evidence="1">Whole embryos</tissue>
    </source>
</reference>
<dbReference type="OrthoDB" id="7419171at2759"/>
<accession>A0A9Q0MHZ1</accession>
<name>A0A9Q0MHZ1_9DIPT</name>
<proteinExistence type="predicted"/>
<dbReference type="Proteomes" id="UP001151699">
    <property type="component" value="Unassembled WGS sequence"/>
</dbReference>
<evidence type="ECO:0000313" key="2">
    <source>
        <dbReference type="Proteomes" id="UP001151699"/>
    </source>
</evidence>
<keyword evidence="2" id="KW-1185">Reference proteome</keyword>
<evidence type="ECO:0000313" key="1">
    <source>
        <dbReference type="EMBL" id="KAJ6598490.1"/>
    </source>
</evidence>
<organism evidence="1 2">
    <name type="scientific">Pseudolycoriella hygida</name>
    <dbReference type="NCBI Taxonomy" id="35572"/>
    <lineage>
        <taxon>Eukaryota</taxon>
        <taxon>Metazoa</taxon>
        <taxon>Ecdysozoa</taxon>
        <taxon>Arthropoda</taxon>
        <taxon>Hexapoda</taxon>
        <taxon>Insecta</taxon>
        <taxon>Pterygota</taxon>
        <taxon>Neoptera</taxon>
        <taxon>Endopterygota</taxon>
        <taxon>Diptera</taxon>
        <taxon>Nematocera</taxon>
        <taxon>Sciaroidea</taxon>
        <taxon>Sciaridae</taxon>
        <taxon>Pseudolycoriella</taxon>
    </lineage>
</organism>
<dbReference type="EMBL" id="WJQU01006319">
    <property type="protein sequence ID" value="KAJ6598490.1"/>
    <property type="molecule type" value="Genomic_DNA"/>
</dbReference>
<gene>
    <name evidence="1" type="ORF">Bhyg_17178</name>
</gene>
<sequence>MHTIRDSKFKIRLLCYTQVVNEKVYLIVKQTIYESTVSSSLMSIKNPLLQAIANGASGQVALKNISDASLSRALQDIVVKVFHRFPYNDLFINN</sequence>
<comment type="caution">
    <text evidence="1">The sequence shown here is derived from an EMBL/GenBank/DDBJ whole genome shotgun (WGS) entry which is preliminary data.</text>
</comment>